<dbReference type="InterPro" id="IPR043472">
    <property type="entry name" value="Macro_dom-like"/>
</dbReference>
<dbReference type="EMBL" id="JAVHNS010000001">
    <property type="protein sequence ID" value="KAK6363684.1"/>
    <property type="molecule type" value="Genomic_DNA"/>
</dbReference>
<dbReference type="AlphaFoldDB" id="A0AAV9VNK9"/>
<name>A0AAV9VNK9_9PEZI</name>
<feature type="compositionally biased region" description="Gly residues" evidence="1">
    <location>
        <begin position="26"/>
        <end position="35"/>
    </location>
</feature>
<dbReference type="PANTHER" id="PTHR35596">
    <property type="entry name" value="DUF2263 DOMAIN-CONTAINING PROTEIN"/>
    <property type="match status" value="1"/>
</dbReference>
<feature type="domain" description="Microbial-type PARG catalytic" evidence="2">
    <location>
        <begin position="224"/>
        <end position="316"/>
    </location>
</feature>
<reference evidence="3 4" key="1">
    <citation type="submission" date="2019-10" db="EMBL/GenBank/DDBJ databases">
        <authorList>
            <person name="Palmer J.M."/>
        </authorList>
    </citation>
    <scope>NUCLEOTIDE SEQUENCE [LARGE SCALE GENOMIC DNA]</scope>
    <source>
        <strain evidence="3 4">TWF730</strain>
    </source>
</reference>
<dbReference type="PANTHER" id="PTHR35596:SF1">
    <property type="entry name" value="MICROBIAL-TYPE PARG CATALYTIC DOMAIN-CONTAINING PROTEIN"/>
    <property type="match status" value="1"/>
</dbReference>
<accession>A0AAV9VNK9</accession>
<feature type="compositionally biased region" description="Basic and acidic residues" evidence="1">
    <location>
        <begin position="88"/>
        <end position="102"/>
    </location>
</feature>
<gene>
    <name evidence="3" type="ORF">TWF730_001104</name>
</gene>
<keyword evidence="4" id="KW-1185">Reference proteome</keyword>
<dbReference type="Pfam" id="PF10021">
    <property type="entry name" value="PARG_cat_microb"/>
    <property type="match status" value="1"/>
</dbReference>
<evidence type="ECO:0000256" key="1">
    <source>
        <dbReference type="SAM" id="MobiDB-lite"/>
    </source>
</evidence>
<evidence type="ECO:0000313" key="4">
    <source>
        <dbReference type="Proteomes" id="UP001373714"/>
    </source>
</evidence>
<feature type="compositionally biased region" description="Basic and acidic residues" evidence="1">
    <location>
        <begin position="36"/>
        <end position="54"/>
    </location>
</feature>
<dbReference type="Gene3D" id="3.40.220.10">
    <property type="entry name" value="Leucine Aminopeptidase, subunit E, domain 1"/>
    <property type="match status" value="1"/>
</dbReference>
<dbReference type="InterPro" id="IPR019261">
    <property type="entry name" value="PARG_cat_microbial"/>
</dbReference>
<feature type="compositionally biased region" description="Low complexity" evidence="1">
    <location>
        <begin position="59"/>
        <end position="80"/>
    </location>
</feature>
<evidence type="ECO:0000313" key="3">
    <source>
        <dbReference type="EMBL" id="KAK6363684.1"/>
    </source>
</evidence>
<proteinExistence type="predicted"/>
<dbReference type="Proteomes" id="UP001373714">
    <property type="component" value="Unassembled WGS sequence"/>
</dbReference>
<evidence type="ECO:0000259" key="2">
    <source>
        <dbReference type="Pfam" id="PF10021"/>
    </source>
</evidence>
<dbReference type="SUPFAM" id="SSF52949">
    <property type="entry name" value="Macro domain-like"/>
    <property type="match status" value="1"/>
</dbReference>
<sequence length="491" mass="53817">MADRNTPKDGYTQLSLIDMFRRARSNGGGSSPGGRGRQDNDNNQRDSEAPENRGGRSSRGGSHSSSRHSNSPGSRPGGPSRRPHHRYREGNRDRDRDRERRHGQGRRLGGNAARREAKEEEEEEEGGESAASDSMDIEMGKDVPLPQGTSSMLRADAGRGNPLRKMNMVHSHVIVAECPQISQAVFGKKTLGFLYNALDVEPLGPRYCPGYRLPPEDPEAGKLGCRIRVVNQDTFACAEEMIKRHNYEQSQMEIARKQGNTEPDMHAVDNGVVCLNMANARSKGGGFHHGSVAQEEVLMHRSTLYDTLDSAFYPWTDTEGVYSPWVAIYKKYNPPSPGTPGGSYTPLERAQAILSSGVAITDANKLGMPGPPLPELAVISIAAIQNPATVVRDGKTEYAHPYDEDLMQLKIRQLLRIAGLNGHRRLVLGALGCGAFGNPKQAVAELFLKVLKEPEFQGGWWKEITFACFDRDTSPSSNPYIFGQVLGGVVV</sequence>
<organism evidence="3 4">
    <name type="scientific">Orbilia blumenaviensis</name>
    <dbReference type="NCBI Taxonomy" id="1796055"/>
    <lineage>
        <taxon>Eukaryota</taxon>
        <taxon>Fungi</taxon>
        <taxon>Dikarya</taxon>
        <taxon>Ascomycota</taxon>
        <taxon>Pezizomycotina</taxon>
        <taxon>Orbiliomycetes</taxon>
        <taxon>Orbiliales</taxon>
        <taxon>Orbiliaceae</taxon>
        <taxon>Orbilia</taxon>
    </lineage>
</organism>
<comment type="caution">
    <text evidence="3">The sequence shown here is derived from an EMBL/GenBank/DDBJ whole genome shotgun (WGS) entry which is preliminary data.</text>
</comment>
<feature type="region of interest" description="Disordered" evidence="1">
    <location>
        <begin position="1"/>
        <end position="150"/>
    </location>
</feature>
<protein>
    <recommendedName>
        <fullName evidence="2">Microbial-type PARG catalytic domain-containing protein</fullName>
    </recommendedName>
</protein>